<organism evidence="1 2">
    <name type="scientific">Nocardia caishijiensis</name>
    <dbReference type="NCBI Taxonomy" id="184756"/>
    <lineage>
        <taxon>Bacteria</taxon>
        <taxon>Bacillati</taxon>
        <taxon>Actinomycetota</taxon>
        <taxon>Actinomycetes</taxon>
        <taxon>Mycobacteriales</taxon>
        <taxon>Nocardiaceae</taxon>
        <taxon>Nocardia</taxon>
    </lineage>
</organism>
<dbReference type="EMBL" id="VMSD01000008">
    <property type="protein sequence ID" value="KAF0845375.1"/>
    <property type="molecule type" value="Genomic_DNA"/>
</dbReference>
<dbReference type="Proteomes" id="UP000798951">
    <property type="component" value="Unassembled WGS sequence"/>
</dbReference>
<accession>A0ABQ6YIJ0</accession>
<dbReference type="Gene3D" id="1.10.132.120">
    <property type="match status" value="1"/>
</dbReference>
<evidence type="ECO:0000313" key="2">
    <source>
        <dbReference type="Proteomes" id="UP000798951"/>
    </source>
</evidence>
<dbReference type="SUPFAM" id="SSF56349">
    <property type="entry name" value="DNA breaking-rejoining enzymes"/>
    <property type="match status" value="1"/>
</dbReference>
<evidence type="ECO:0000313" key="1">
    <source>
        <dbReference type="EMBL" id="KAF0845375.1"/>
    </source>
</evidence>
<dbReference type="InterPro" id="IPR011010">
    <property type="entry name" value="DNA_brk_join_enz"/>
</dbReference>
<proteinExistence type="predicted"/>
<comment type="caution">
    <text evidence="1">The sequence shown here is derived from an EMBL/GenBank/DDBJ whole genome shotgun (WGS) entry which is preliminary data.</text>
</comment>
<keyword evidence="2" id="KW-1185">Reference proteome</keyword>
<reference evidence="1 2" key="1">
    <citation type="submission" date="2019-07" db="EMBL/GenBank/DDBJ databases">
        <title>Genomic Encyclopedia of Type Strains, Phase IV (KMG-IV): sequencing the most valuable type-strain genomes for metagenomic binning, comparative biology and taxonomic classification.</title>
        <authorList>
            <person name="Goeker M."/>
        </authorList>
    </citation>
    <scope>NUCLEOTIDE SEQUENCE [LARGE SCALE GENOMIC DNA]</scope>
    <source>
        <strain evidence="1 2">DSM 44831</strain>
    </source>
</reference>
<sequence length="71" mass="7494">MIADVAAALGNTPAVARASYIDPRVAEAFAGGTTISRALDRAARAGTDSQRRAIVERAVSRLLRGSERRGR</sequence>
<name>A0ABQ6YIJ0_9NOCA</name>
<gene>
    <name evidence="1" type="ORF">FNL39_108183</name>
</gene>
<protein>
    <submittedName>
        <fullName evidence="1">Uncharacterized protein</fullName>
    </submittedName>
</protein>
<dbReference type="RefSeq" id="WP_067986646.1">
    <property type="nucleotide sequence ID" value="NZ_VMSD01000008.1"/>
</dbReference>